<feature type="chain" id="PRO_5039662913" evidence="4">
    <location>
        <begin position="29"/>
        <end position="525"/>
    </location>
</feature>
<dbReference type="RefSeq" id="WP_139646733.1">
    <property type="nucleotide sequence ID" value="NZ_BAAAZS010000061.1"/>
</dbReference>
<dbReference type="SUPFAM" id="SSF53474">
    <property type="entry name" value="alpha/beta-Hydrolases"/>
    <property type="match status" value="1"/>
</dbReference>
<dbReference type="GO" id="GO:0016787">
    <property type="term" value="F:hydrolase activity"/>
    <property type="evidence" value="ECO:0007669"/>
    <property type="project" value="UniProtKB-KW"/>
</dbReference>
<dbReference type="EMBL" id="VDGT01000014">
    <property type="protein sequence ID" value="TNM28152.1"/>
    <property type="molecule type" value="Genomic_DNA"/>
</dbReference>
<evidence type="ECO:0000256" key="1">
    <source>
        <dbReference type="ARBA" id="ARBA00010088"/>
    </source>
</evidence>
<organism evidence="6 7">
    <name type="scientific">Streptomyces sedi</name>
    <dbReference type="NCBI Taxonomy" id="555059"/>
    <lineage>
        <taxon>Bacteria</taxon>
        <taxon>Bacillati</taxon>
        <taxon>Actinomycetota</taxon>
        <taxon>Actinomycetes</taxon>
        <taxon>Kitasatosporales</taxon>
        <taxon>Streptomycetaceae</taxon>
        <taxon>Streptomyces</taxon>
    </lineage>
</organism>
<dbReference type="PANTHER" id="PTHR43248">
    <property type="entry name" value="2-SUCCINYL-6-HYDROXY-2,4-CYCLOHEXADIENE-1-CARBOXYLATE SYNTHASE"/>
    <property type="match status" value="1"/>
</dbReference>
<feature type="signal peptide" evidence="4">
    <location>
        <begin position="1"/>
        <end position="28"/>
    </location>
</feature>
<evidence type="ECO:0000256" key="3">
    <source>
        <dbReference type="ARBA" id="ARBA00022801"/>
    </source>
</evidence>
<sequence>MLTRTRPSRRAKGGLVATALLLPLTACSSDADPDGEAHDGARTSGLEEFHAQELAWEPCEGYANTAAESTVYDAVEGMECALLTVPLDHEDPDGETLRLAVNRVPAGGEAIGSLVTNPGGPGGSGLFGAATTSLTLAESPITERFDVVGFDPRGVGSSEPAVDCYSDAEADTGDVPLSSQGNTVQWTEEETRALMERCAEGSGGIEVLTRLGSRDAARDMDILRAALGDEKLSFLGQSYGTRLGAVYAEQFPERVRAMVLDGAIDPMQGTYERRVGAYAGFQGAFERMAADCAERGGCPLGDVPALATERFQELVRPLFEEPVPALDQRLTFDSAVGGVIAGLYSEEAWPLITDGLAELREGRGDILLQLNRDFAGRDEEGAWPNMSEANYAINCADEERLSPEQGAELRTAVLDSAPFTDPGVDVTDGVRDSCEHWPVEPSLGYPYAQDIEGLPETLVVSITGDPTTPHQGGVNLAETLGGSLLTVEGEGHTVVSSGANACVNEAAAAYLIDLTAPEDGATCAQ</sequence>
<name>A0A5C4UX17_9ACTN</name>
<dbReference type="AlphaFoldDB" id="A0A5C4UX17"/>
<evidence type="ECO:0000313" key="6">
    <source>
        <dbReference type="EMBL" id="TNM28152.1"/>
    </source>
</evidence>
<dbReference type="InterPro" id="IPR029058">
    <property type="entry name" value="AB_hydrolase_fold"/>
</dbReference>
<accession>A0A5C4UX17</accession>
<dbReference type="Proteomes" id="UP000311713">
    <property type="component" value="Unassembled WGS sequence"/>
</dbReference>
<dbReference type="InterPro" id="IPR051601">
    <property type="entry name" value="Serine_prot/Carboxylest_S33"/>
</dbReference>
<comment type="caution">
    <text evidence="6">The sequence shown here is derived from an EMBL/GenBank/DDBJ whole genome shotgun (WGS) entry which is preliminary data.</text>
</comment>
<evidence type="ECO:0000256" key="4">
    <source>
        <dbReference type="SAM" id="SignalP"/>
    </source>
</evidence>
<comment type="similarity">
    <text evidence="1">Belongs to the peptidase S33 family.</text>
</comment>
<dbReference type="OrthoDB" id="4447445at2"/>
<dbReference type="PANTHER" id="PTHR43248:SF29">
    <property type="entry name" value="TRIPEPTIDYL AMINOPEPTIDASE"/>
    <property type="match status" value="1"/>
</dbReference>
<dbReference type="InterPro" id="IPR000073">
    <property type="entry name" value="AB_hydrolase_1"/>
</dbReference>
<keyword evidence="3 6" id="KW-0378">Hydrolase</keyword>
<gene>
    <name evidence="6" type="ORF">FH715_18495</name>
</gene>
<evidence type="ECO:0000259" key="5">
    <source>
        <dbReference type="Pfam" id="PF00561"/>
    </source>
</evidence>
<keyword evidence="2 4" id="KW-0732">Signal</keyword>
<proteinExistence type="inferred from homology"/>
<evidence type="ECO:0000256" key="2">
    <source>
        <dbReference type="ARBA" id="ARBA00022729"/>
    </source>
</evidence>
<dbReference type="Gene3D" id="3.40.50.1820">
    <property type="entry name" value="alpha/beta hydrolase"/>
    <property type="match status" value="1"/>
</dbReference>
<reference evidence="6 7" key="1">
    <citation type="submission" date="2019-06" db="EMBL/GenBank/DDBJ databases">
        <title>Draft genome of Streptomyces sedi sp. JCM16909.</title>
        <authorList>
            <person name="Klykleung N."/>
            <person name="Tanasupawat S."/>
            <person name="Kudo T."/>
            <person name="Yuki M."/>
            <person name="Ohkuma M."/>
        </authorList>
    </citation>
    <scope>NUCLEOTIDE SEQUENCE [LARGE SCALE GENOMIC DNA]</scope>
    <source>
        <strain evidence="6 7">JCM 16909</strain>
    </source>
</reference>
<evidence type="ECO:0000313" key="7">
    <source>
        <dbReference type="Proteomes" id="UP000311713"/>
    </source>
</evidence>
<keyword evidence="7" id="KW-1185">Reference proteome</keyword>
<protein>
    <submittedName>
        <fullName evidence="6">Alpha/beta hydrolase</fullName>
    </submittedName>
</protein>
<feature type="domain" description="AB hydrolase-1" evidence="5">
    <location>
        <begin position="114"/>
        <end position="494"/>
    </location>
</feature>
<dbReference type="Pfam" id="PF00561">
    <property type="entry name" value="Abhydrolase_1"/>
    <property type="match status" value="1"/>
</dbReference>